<feature type="compositionally biased region" description="Low complexity" evidence="7">
    <location>
        <begin position="437"/>
        <end position="462"/>
    </location>
</feature>
<name>A0A370TKS6_9HELO</name>
<organism evidence="8 9">
    <name type="scientific">Venustampulla echinocandica</name>
    <dbReference type="NCBI Taxonomy" id="2656787"/>
    <lineage>
        <taxon>Eukaryota</taxon>
        <taxon>Fungi</taxon>
        <taxon>Dikarya</taxon>
        <taxon>Ascomycota</taxon>
        <taxon>Pezizomycotina</taxon>
        <taxon>Leotiomycetes</taxon>
        <taxon>Helotiales</taxon>
        <taxon>Pleuroascaceae</taxon>
        <taxon>Venustampulla</taxon>
    </lineage>
</organism>
<dbReference type="GO" id="GO:0071108">
    <property type="term" value="P:protein K48-linked deubiquitination"/>
    <property type="evidence" value="ECO:0007669"/>
    <property type="project" value="TreeGrafter"/>
</dbReference>
<comment type="caution">
    <text evidence="8">The sequence shown here is derived from an EMBL/GenBank/DDBJ whole genome shotgun (WGS) entry which is preliminary data.</text>
</comment>
<dbReference type="OrthoDB" id="18915at2759"/>
<evidence type="ECO:0000256" key="1">
    <source>
        <dbReference type="ARBA" id="ARBA00000707"/>
    </source>
</evidence>
<dbReference type="Gene3D" id="3.30.200.60">
    <property type="entry name" value="Peptidase C65 Otubain, subdomain 1"/>
    <property type="match status" value="1"/>
</dbReference>
<feature type="region of interest" description="Disordered" evidence="7">
    <location>
        <begin position="558"/>
        <end position="587"/>
    </location>
</feature>
<dbReference type="GO" id="GO:0004843">
    <property type="term" value="F:cysteine-type deubiquitinase activity"/>
    <property type="evidence" value="ECO:0007669"/>
    <property type="project" value="UniProtKB-EC"/>
</dbReference>
<evidence type="ECO:0000256" key="3">
    <source>
        <dbReference type="ARBA" id="ARBA00022670"/>
    </source>
</evidence>
<dbReference type="GeneID" id="43599580"/>
<evidence type="ECO:0000256" key="4">
    <source>
        <dbReference type="ARBA" id="ARBA00022786"/>
    </source>
</evidence>
<dbReference type="GO" id="GO:0043130">
    <property type="term" value="F:ubiquitin binding"/>
    <property type="evidence" value="ECO:0007669"/>
    <property type="project" value="TreeGrafter"/>
</dbReference>
<feature type="region of interest" description="Disordered" evidence="7">
    <location>
        <begin position="437"/>
        <end position="478"/>
    </location>
</feature>
<evidence type="ECO:0000313" key="9">
    <source>
        <dbReference type="Proteomes" id="UP000254866"/>
    </source>
</evidence>
<evidence type="ECO:0000313" key="8">
    <source>
        <dbReference type="EMBL" id="RDL36119.1"/>
    </source>
</evidence>
<dbReference type="InterPro" id="IPR019400">
    <property type="entry name" value="Peptidase_C65_otubain"/>
</dbReference>
<dbReference type="Gene3D" id="1.20.1300.20">
    <property type="entry name" value="Peptidase C65 Otubain, subdomain 2"/>
    <property type="match status" value="1"/>
</dbReference>
<dbReference type="STRING" id="2656787.A0A370TKS6"/>
<proteinExistence type="predicted"/>
<keyword evidence="5" id="KW-0378">Hydrolase</keyword>
<evidence type="ECO:0000256" key="5">
    <source>
        <dbReference type="ARBA" id="ARBA00022801"/>
    </source>
</evidence>
<dbReference type="Pfam" id="PF10275">
    <property type="entry name" value="Peptidase_C65"/>
    <property type="match status" value="1"/>
</dbReference>
<evidence type="ECO:0000256" key="7">
    <source>
        <dbReference type="SAM" id="MobiDB-lite"/>
    </source>
</evidence>
<accession>A0A370TKS6</accession>
<dbReference type="RefSeq" id="XP_031868775.1">
    <property type="nucleotide sequence ID" value="XM_032015354.1"/>
</dbReference>
<dbReference type="GO" id="GO:0005634">
    <property type="term" value="C:nucleus"/>
    <property type="evidence" value="ECO:0007669"/>
    <property type="project" value="TreeGrafter"/>
</dbReference>
<reference evidence="8 9" key="1">
    <citation type="journal article" date="2018" name="IMA Fungus">
        <title>IMA Genome-F 9: Draft genome sequence of Annulohypoxylon stygium, Aspergillus mulundensis, Berkeleyomyces basicola (syn. Thielaviopsis basicola), Ceratocystis smalleyi, two Cercospora beticola strains, Coleophoma cylindrospora, Fusarium fracticaudum, Phialophora cf. hyalina, and Morchella septimelata.</title>
        <authorList>
            <person name="Wingfield B.D."/>
            <person name="Bills G.F."/>
            <person name="Dong Y."/>
            <person name="Huang W."/>
            <person name="Nel W.J."/>
            <person name="Swalarsk-Parry B.S."/>
            <person name="Vaghefi N."/>
            <person name="Wilken P.M."/>
            <person name="An Z."/>
            <person name="de Beer Z.W."/>
            <person name="De Vos L."/>
            <person name="Chen L."/>
            <person name="Duong T.A."/>
            <person name="Gao Y."/>
            <person name="Hammerbacher A."/>
            <person name="Kikkert J.R."/>
            <person name="Li Y."/>
            <person name="Li H."/>
            <person name="Li K."/>
            <person name="Li Q."/>
            <person name="Liu X."/>
            <person name="Ma X."/>
            <person name="Naidoo K."/>
            <person name="Pethybridge S.J."/>
            <person name="Sun J."/>
            <person name="Steenkamp E.T."/>
            <person name="van der Nest M.A."/>
            <person name="van Wyk S."/>
            <person name="Wingfield M.J."/>
            <person name="Xiong C."/>
            <person name="Yue Q."/>
            <person name="Zhang X."/>
        </authorList>
    </citation>
    <scope>NUCLEOTIDE SEQUENCE [LARGE SCALE GENOMIC DNA]</scope>
    <source>
        <strain evidence="8 9">BP 5553</strain>
    </source>
</reference>
<keyword evidence="4" id="KW-0833">Ubl conjugation pathway</keyword>
<dbReference type="PANTHER" id="PTHR12931:SF15">
    <property type="entry name" value="UBIQUITIN THIOESTERASE OTUBAIN-LIKE"/>
    <property type="match status" value="1"/>
</dbReference>
<evidence type="ECO:0000256" key="6">
    <source>
        <dbReference type="ARBA" id="ARBA00022807"/>
    </source>
</evidence>
<evidence type="ECO:0000256" key="2">
    <source>
        <dbReference type="ARBA" id="ARBA00012759"/>
    </source>
</evidence>
<keyword evidence="9" id="KW-1185">Reference proteome</keyword>
<feature type="compositionally biased region" description="Polar residues" evidence="7">
    <location>
        <begin position="558"/>
        <end position="567"/>
    </location>
</feature>
<gene>
    <name evidence="8" type="ORF">BP5553_06731</name>
</gene>
<keyword evidence="3" id="KW-0645">Protease</keyword>
<dbReference type="AlphaFoldDB" id="A0A370TKS6"/>
<dbReference type="Proteomes" id="UP000254866">
    <property type="component" value="Unassembled WGS sequence"/>
</dbReference>
<dbReference type="CDD" id="cd22749">
    <property type="entry name" value="Otubain_C65"/>
    <property type="match status" value="1"/>
</dbReference>
<comment type="catalytic activity">
    <reaction evidence="1">
        <text>Thiol-dependent hydrolysis of ester, thioester, amide, peptide and isopeptide bonds formed by the C-terminal Gly of ubiquitin (a 76-residue protein attached to proteins as an intracellular targeting signal).</text>
        <dbReference type="EC" id="3.4.19.12"/>
    </reaction>
</comment>
<sequence length="587" mass="64185">MFQPQPTPFYPFSSYGPPPVSSVPQLAQFHPAGPGDSVAPTMFADPIFTPTPVASDAGLSFHFHNTNNNTNPNNLPPRYKMSGQGVSDLEAQEELARNFQPDLQGPLVGEKKSSLAIAEEYAKADPIYVAKTTALPQKYSHYRPILGDGNCGWRAAGFSYFETLLRLGNQAQLEEEVARMISLNNFLTTVGGFEDWLFEDMVEETTSLLKDLAELMPTSPQAAADLLRQRFNDPNVSNAIVYHLRLLASSWLKGSVATYQGFIPDNLGVDGYRKNWLEPVDQEIDHLGMTLLIDVLLKPIGFSVEIVYLDRSEGTQVNSHIIQAQDSNGAPTNPGGPVIHLLYRPSHYDILYKDRPPIPLQAVAEMTRNPNIQVHRATNFTQHPSSIQSTPMGQFSQLDLNTLLSIPGFGLPSQPSHQGYASQYQSPIEQGYAASPISSISPISPGASSATTPSSTVLQPAFSAPPPPPASSSLTSPKLATPIATFPQSTTLPVHSHLPPPQRPTLTTHQLLAGDVPSPSSAGSYFRPSKYEWEAAADRAQEGPVQFLTSTFKNSHYNTAHYNNPNFQPEEWNPDGEEQITSRKRSS</sequence>
<dbReference type="GO" id="GO:0006508">
    <property type="term" value="P:proteolysis"/>
    <property type="evidence" value="ECO:0007669"/>
    <property type="project" value="UniProtKB-KW"/>
</dbReference>
<protein>
    <recommendedName>
        <fullName evidence="2">ubiquitinyl hydrolase 1</fullName>
        <ecNumber evidence="2">3.4.19.12</ecNumber>
    </recommendedName>
</protein>
<keyword evidence="6" id="KW-0788">Thiol protease</keyword>
<dbReference type="InterPro" id="IPR038765">
    <property type="entry name" value="Papain-like_cys_pep_sf"/>
</dbReference>
<dbReference type="InterPro" id="IPR042467">
    <property type="entry name" value="Peptidase_C65_otubain_sub2"/>
</dbReference>
<dbReference type="PANTHER" id="PTHR12931">
    <property type="entry name" value="UBIQUITIN THIOLESTERASE PROTEIN OTUB"/>
    <property type="match status" value="1"/>
</dbReference>
<dbReference type="EMBL" id="NPIC01000005">
    <property type="protein sequence ID" value="RDL36119.1"/>
    <property type="molecule type" value="Genomic_DNA"/>
</dbReference>
<dbReference type="SUPFAM" id="SSF54001">
    <property type="entry name" value="Cysteine proteinases"/>
    <property type="match status" value="1"/>
</dbReference>
<dbReference type="InterPro" id="IPR042468">
    <property type="entry name" value="Peptidase_C65_otubain_sub1"/>
</dbReference>
<dbReference type="EC" id="3.4.19.12" evidence="2"/>